<protein>
    <recommendedName>
        <fullName evidence="1">Fibronectin type-III domain-containing protein</fullName>
    </recommendedName>
</protein>
<dbReference type="CDD" id="cd00063">
    <property type="entry name" value="FN3"/>
    <property type="match status" value="1"/>
</dbReference>
<name>A0A7R9CPT4_TIMCR</name>
<dbReference type="PROSITE" id="PS50853">
    <property type="entry name" value="FN3"/>
    <property type="match status" value="1"/>
</dbReference>
<dbReference type="EMBL" id="OC317908">
    <property type="protein sequence ID" value="CAD7399712.1"/>
    <property type="molecule type" value="Genomic_DNA"/>
</dbReference>
<dbReference type="SUPFAM" id="SSF49265">
    <property type="entry name" value="Fibronectin type III"/>
    <property type="match status" value="1"/>
</dbReference>
<dbReference type="InterPro" id="IPR036116">
    <property type="entry name" value="FN3_sf"/>
</dbReference>
<reference evidence="2" key="1">
    <citation type="submission" date="2020-11" db="EMBL/GenBank/DDBJ databases">
        <authorList>
            <person name="Tran Van P."/>
        </authorList>
    </citation>
    <scope>NUCLEOTIDE SEQUENCE</scope>
</reference>
<dbReference type="Pfam" id="PF00041">
    <property type="entry name" value="fn3"/>
    <property type="match status" value="1"/>
</dbReference>
<organism evidence="2">
    <name type="scientific">Timema cristinae</name>
    <name type="common">Walking stick</name>
    <dbReference type="NCBI Taxonomy" id="61476"/>
    <lineage>
        <taxon>Eukaryota</taxon>
        <taxon>Metazoa</taxon>
        <taxon>Ecdysozoa</taxon>
        <taxon>Arthropoda</taxon>
        <taxon>Hexapoda</taxon>
        <taxon>Insecta</taxon>
        <taxon>Pterygota</taxon>
        <taxon>Neoptera</taxon>
        <taxon>Polyneoptera</taxon>
        <taxon>Phasmatodea</taxon>
        <taxon>Timematodea</taxon>
        <taxon>Timematoidea</taxon>
        <taxon>Timematidae</taxon>
        <taxon>Timema</taxon>
    </lineage>
</organism>
<accession>A0A7R9CPT4</accession>
<proteinExistence type="predicted"/>
<evidence type="ECO:0000313" key="2">
    <source>
        <dbReference type="EMBL" id="CAD7399712.1"/>
    </source>
</evidence>
<dbReference type="InterPro" id="IPR003961">
    <property type="entry name" value="FN3_dom"/>
</dbReference>
<feature type="domain" description="Fibronectin type-III" evidence="1">
    <location>
        <begin position="187"/>
        <end position="279"/>
    </location>
</feature>
<evidence type="ECO:0000259" key="1">
    <source>
        <dbReference type="PROSITE" id="PS50853"/>
    </source>
</evidence>
<dbReference type="InterPro" id="IPR013783">
    <property type="entry name" value="Ig-like_fold"/>
</dbReference>
<sequence>MSSIISSENRGCCSSTVPIHEPPLPVVGFATWRQLQRVALLSTSFHTTSRVNQPRGIVVSVPGYKPRGPRSIPGLYLGYSPRKGYHPNGNLTNTATKDSTTTGFTIHWAARPEECSDAWVRLCVKEETEGTFVDKCLVIKDVGTTLYSATGLTECSSYTYVVEVAQMDQVMQTIEGQQSTRPNGTEMIRSAKISLVSNTTFLLTWEPRYNNSPCASVYRVCWGTNITSASNCRDMNHTDTSCYIRGLTGDTLYTFQIKAVFGDHSESDAYTLTAKTHSGTSTSWVLKTSLKRYFVGFTRGRVKCQFLVVSLSRDLVRLVKFDMFDFTITNTR</sequence>
<dbReference type="AlphaFoldDB" id="A0A7R9CPT4"/>
<dbReference type="Gene3D" id="2.60.40.10">
    <property type="entry name" value="Immunoglobulins"/>
    <property type="match status" value="1"/>
</dbReference>
<gene>
    <name evidence="2" type="ORF">TCEB3V08_LOCUS5151</name>
</gene>
<dbReference type="SMART" id="SM00060">
    <property type="entry name" value="FN3"/>
    <property type="match status" value="1"/>
</dbReference>